<proteinExistence type="inferred from homology"/>
<accession>A0A6L6WTW8</accession>
<evidence type="ECO:0000313" key="11">
    <source>
        <dbReference type="Proteomes" id="UP000483802"/>
    </source>
</evidence>
<dbReference type="Gene3D" id="1.20.1260.30">
    <property type="match status" value="1"/>
</dbReference>
<dbReference type="GO" id="GO:0009307">
    <property type="term" value="P:DNA restriction-modification system"/>
    <property type="evidence" value="ECO:0007669"/>
    <property type="project" value="UniProtKB-KW"/>
</dbReference>
<dbReference type="Pfam" id="PF12161">
    <property type="entry name" value="HsdM_N"/>
    <property type="match status" value="1"/>
</dbReference>
<feature type="domain" description="N6 adenine-specific DNA methyltransferase N-terminal" evidence="9">
    <location>
        <begin position="4"/>
        <end position="134"/>
    </location>
</feature>
<dbReference type="SUPFAM" id="SSF53335">
    <property type="entry name" value="S-adenosyl-L-methionine-dependent methyltransferases"/>
    <property type="match status" value="1"/>
</dbReference>
<dbReference type="GO" id="GO:0008170">
    <property type="term" value="F:N-methyltransferase activity"/>
    <property type="evidence" value="ECO:0007669"/>
    <property type="project" value="InterPro"/>
</dbReference>
<dbReference type="GO" id="GO:0032259">
    <property type="term" value="P:methylation"/>
    <property type="evidence" value="ECO:0007669"/>
    <property type="project" value="UniProtKB-KW"/>
</dbReference>
<keyword evidence="11" id="KW-1185">Reference proteome</keyword>
<evidence type="ECO:0000256" key="5">
    <source>
        <dbReference type="ARBA" id="ARBA00022691"/>
    </source>
</evidence>
<evidence type="ECO:0000256" key="4">
    <source>
        <dbReference type="ARBA" id="ARBA00022679"/>
    </source>
</evidence>
<comment type="catalytic activity">
    <reaction evidence="7">
        <text>a 2'-deoxyadenosine in DNA + S-adenosyl-L-methionine = an N(6)-methyl-2'-deoxyadenosine in DNA + S-adenosyl-L-homocysteine + H(+)</text>
        <dbReference type="Rhea" id="RHEA:15197"/>
        <dbReference type="Rhea" id="RHEA-COMP:12418"/>
        <dbReference type="Rhea" id="RHEA-COMP:12419"/>
        <dbReference type="ChEBI" id="CHEBI:15378"/>
        <dbReference type="ChEBI" id="CHEBI:57856"/>
        <dbReference type="ChEBI" id="CHEBI:59789"/>
        <dbReference type="ChEBI" id="CHEBI:90615"/>
        <dbReference type="ChEBI" id="CHEBI:90616"/>
        <dbReference type="EC" id="2.1.1.72"/>
    </reaction>
</comment>
<comment type="similarity">
    <text evidence="1">Belongs to the N(4)/N(6)-methyltransferase family.</text>
</comment>
<dbReference type="GO" id="GO:0009007">
    <property type="term" value="F:site-specific DNA-methyltransferase (adenine-specific) activity"/>
    <property type="evidence" value="ECO:0007669"/>
    <property type="project" value="UniProtKB-EC"/>
</dbReference>
<reference evidence="10 11" key="1">
    <citation type="submission" date="2019-11" db="EMBL/GenBank/DDBJ databases">
        <title>Streptomyces typhae sp. nov., a novel endophytic actinomycete isolated from the root of cattail pollen (Typha angustifolia L.).</title>
        <authorList>
            <person name="Peng C."/>
        </authorList>
    </citation>
    <scope>NUCLEOTIDE SEQUENCE [LARGE SCALE GENOMIC DNA]</scope>
    <source>
        <strain evidence="11">p1417</strain>
    </source>
</reference>
<dbReference type="RefSeq" id="WP_343040154.1">
    <property type="nucleotide sequence ID" value="NZ_WPNZ01000001.1"/>
</dbReference>
<dbReference type="EMBL" id="WPNZ01000001">
    <property type="protein sequence ID" value="MVO83371.1"/>
    <property type="molecule type" value="Genomic_DNA"/>
</dbReference>
<sequence length="585" mass="65550">MSTLGSFIWSIADQLRGPYRPNQYGTVVLPFTILRRLDCILEPDQATVRELAAQFENPNRLKLEVKKATGRTFYNTSNYSFANLLADADGLADNLADYIDRFSADVDVFEYFDFKKEILALEKAGLLREIVKSFGKIDLHPDAVSNSDMGDAFEYIIRKFNEAANETSGDHYTPRDAIRLLVDLLFAEKDVDLTEGGIIRSLYDPTAGTGGMLSLAEEHLLAGNPDAKLGLYGQEYNPQSYAICKSDLLAKGHDATNIAFGNTLTDDAFKGRQFDYCMSNPPYGVDWKQYAKAVKEERDSAGPFGRFAPGLPPTSDGQMLFLLHLTHKMRAPEDGGGRAGIVMNGSPLTNGRAPDPKKPNESSIRQWLLESDLVDAIVALPNNMFFNTGIATYIWILDNTKHPDRKGLVQLIDGTSFWTKMRKNLGDKGRELGDADRAEVLRLYGDFTDADPDYSKVLRNDEFGYWAVTIERPLLDEENKPVYASKGRVKPDSKKREIENVPFSYGGSTVGASGQAEIIQAYFEAEVRPHVPDAWIDWAKVRTGYEIPFTRHFYRYVPPRPLAEIDSDLEKQVTKILDLLREVEG</sequence>
<dbReference type="InterPro" id="IPR022749">
    <property type="entry name" value="D12N6_MeTrfase_N"/>
</dbReference>
<protein>
    <recommendedName>
        <fullName evidence="2">site-specific DNA-methyltransferase (adenine-specific)</fullName>
        <ecNumber evidence="2">2.1.1.72</ecNumber>
    </recommendedName>
</protein>
<name>A0A6L6WTW8_9ACTN</name>
<dbReference type="InterPro" id="IPR003356">
    <property type="entry name" value="DNA_methylase_A-5"/>
</dbReference>
<evidence type="ECO:0000259" key="9">
    <source>
        <dbReference type="Pfam" id="PF12161"/>
    </source>
</evidence>
<dbReference type="PANTHER" id="PTHR42933">
    <property type="entry name" value="SLR6095 PROTEIN"/>
    <property type="match status" value="1"/>
</dbReference>
<keyword evidence="5" id="KW-0949">S-adenosyl-L-methionine</keyword>
<evidence type="ECO:0000256" key="6">
    <source>
        <dbReference type="ARBA" id="ARBA00022747"/>
    </source>
</evidence>
<keyword evidence="4" id="KW-0808">Transferase</keyword>
<evidence type="ECO:0000313" key="10">
    <source>
        <dbReference type="EMBL" id="MVO83371.1"/>
    </source>
</evidence>
<evidence type="ECO:0000256" key="7">
    <source>
        <dbReference type="ARBA" id="ARBA00047942"/>
    </source>
</evidence>
<dbReference type="InterPro" id="IPR029063">
    <property type="entry name" value="SAM-dependent_MTases_sf"/>
</dbReference>
<keyword evidence="3 10" id="KW-0489">Methyltransferase</keyword>
<dbReference type="InterPro" id="IPR051537">
    <property type="entry name" value="DNA_Adenine_Mtase"/>
</dbReference>
<organism evidence="10 11">
    <name type="scientific">Streptomyces typhae</name>
    <dbReference type="NCBI Taxonomy" id="2681492"/>
    <lineage>
        <taxon>Bacteria</taxon>
        <taxon>Bacillati</taxon>
        <taxon>Actinomycetota</taxon>
        <taxon>Actinomycetes</taxon>
        <taxon>Kitasatosporales</taxon>
        <taxon>Streptomycetaceae</taxon>
        <taxon>Streptomyces</taxon>
    </lineage>
</organism>
<feature type="domain" description="DNA methylase adenine-specific" evidence="8">
    <location>
        <begin position="147"/>
        <end position="462"/>
    </location>
</feature>
<evidence type="ECO:0000259" key="8">
    <source>
        <dbReference type="Pfam" id="PF02384"/>
    </source>
</evidence>
<dbReference type="PANTHER" id="PTHR42933:SF3">
    <property type="entry name" value="TYPE I RESTRICTION ENZYME MJAVIII METHYLASE SUBUNIT"/>
    <property type="match status" value="1"/>
</dbReference>
<evidence type="ECO:0000256" key="3">
    <source>
        <dbReference type="ARBA" id="ARBA00022603"/>
    </source>
</evidence>
<dbReference type="Pfam" id="PF02384">
    <property type="entry name" value="N6_Mtase"/>
    <property type="match status" value="1"/>
</dbReference>
<dbReference type="Proteomes" id="UP000483802">
    <property type="component" value="Unassembled WGS sequence"/>
</dbReference>
<dbReference type="AlphaFoldDB" id="A0A6L6WTW8"/>
<dbReference type="PRINTS" id="PR00507">
    <property type="entry name" value="N12N6MTFRASE"/>
</dbReference>
<evidence type="ECO:0000256" key="1">
    <source>
        <dbReference type="ARBA" id="ARBA00006594"/>
    </source>
</evidence>
<gene>
    <name evidence="10" type="ORF">GPA10_01015</name>
</gene>
<comment type="caution">
    <text evidence="10">The sequence shown here is derived from an EMBL/GenBank/DDBJ whole genome shotgun (WGS) entry which is preliminary data.</text>
</comment>
<keyword evidence="6" id="KW-0680">Restriction system</keyword>
<dbReference type="GO" id="GO:0003677">
    <property type="term" value="F:DNA binding"/>
    <property type="evidence" value="ECO:0007669"/>
    <property type="project" value="InterPro"/>
</dbReference>
<dbReference type="InterPro" id="IPR038333">
    <property type="entry name" value="T1MK-like_N_sf"/>
</dbReference>
<dbReference type="Gene3D" id="3.40.50.150">
    <property type="entry name" value="Vaccinia Virus protein VP39"/>
    <property type="match status" value="1"/>
</dbReference>
<dbReference type="EC" id="2.1.1.72" evidence="2"/>
<evidence type="ECO:0000256" key="2">
    <source>
        <dbReference type="ARBA" id="ARBA00011900"/>
    </source>
</evidence>